<keyword evidence="2" id="KW-1185">Reference proteome</keyword>
<dbReference type="EMBL" id="LXQA010588056">
    <property type="protein sequence ID" value="MCI60786.1"/>
    <property type="molecule type" value="Genomic_DNA"/>
</dbReference>
<evidence type="ECO:0000313" key="2">
    <source>
        <dbReference type="Proteomes" id="UP000265520"/>
    </source>
</evidence>
<dbReference type="AlphaFoldDB" id="A0A392TKX2"/>
<dbReference type="Proteomes" id="UP000265520">
    <property type="component" value="Unassembled WGS sequence"/>
</dbReference>
<proteinExistence type="predicted"/>
<evidence type="ECO:0000313" key="1">
    <source>
        <dbReference type="EMBL" id="MCI60786.1"/>
    </source>
</evidence>
<reference evidence="1 2" key="1">
    <citation type="journal article" date="2018" name="Front. Plant Sci.">
        <title>Red Clover (Trifolium pratense) and Zigzag Clover (T. medium) - A Picture of Genomic Similarities and Differences.</title>
        <authorList>
            <person name="Dluhosova J."/>
            <person name="Istvanek J."/>
            <person name="Nedelnik J."/>
            <person name="Repkova J."/>
        </authorList>
    </citation>
    <scope>NUCLEOTIDE SEQUENCE [LARGE SCALE GENOMIC DNA]</scope>
    <source>
        <strain evidence="2">cv. 10/8</strain>
        <tissue evidence="1">Leaf</tissue>
    </source>
</reference>
<comment type="caution">
    <text evidence="1">The sequence shown here is derived from an EMBL/GenBank/DDBJ whole genome shotgun (WGS) entry which is preliminary data.</text>
</comment>
<sequence length="51" mass="5807">MAQQRQRYRSPAGRRCETYILFLPPPSPSPSSTKQNMVGSDIMFTVTVFNN</sequence>
<organism evidence="1 2">
    <name type="scientific">Trifolium medium</name>
    <dbReference type="NCBI Taxonomy" id="97028"/>
    <lineage>
        <taxon>Eukaryota</taxon>
        <taxon>Viridiplantae</taxon>
        <taxon>Streptophyta</taxon>
        <taxon>Embryophyta</taxon>
        <taxon>Tracheophyta</taxon>
        <taxon>Spermatophyta</taxon>
        <taxon>Magnoliopsida</taxon>
        <taxon>eudicotyledons</taxon>
        <taxon>Gunneridae</taxon>
        <taxon>Pentapetalae</taxon>
        <taxon>rosids</taxon>
        <taxon>fabids</taxon>
        <taxon>Fabales</taxon>
        <taxon>Fabaceae</taxon>
        <taxon>Papilionoideae</taxon>
        <taxon>50 kb inversion clade</taxon>
        <taxon>NPAAA clade</taxon>
        <taxon>Hologalegina</taxon>
        <taxon>IRL clade</taxon>
        <taxon>Trifolieae</taxon>
        <taxon>Trifolium</taxon>
    </lineage>
</organism>
<feature type="non-terminal residue" evidence="1">
    <location>
        <position position="51"/>
    </location>
</feature>
<protein>
    <submittedName>
        <fullName evidence="1">Uncharacterized protein</fullName>
    </submittedName>
</protein>
<name>A0A392TKX2_9FABA</name>
<accession>A0A392TKX2</accession>